<sequence>MQLHLPLVPGLQRCRPSKIPRPVKPLFSFLFLFVACADLLGNFLYSANLCAHGPSNEHQCQQSRAENKKIGERRSVKSNERGII</sequence>
<evidence type="ECO:0000313" key="3">
    <source>
        <dbReference type="Proteomes" id="UP001172159"/>
    </source>
</evidence>
<dbReference type="AlphaFoldDB" id="A0AA40EM47"/>
<feature type="region of interest" description="Disordered" evidence="1">
    <location>
        <begin position="57"/>
        <end position="84"/>
    </location>
</feature>
<feature type="compositionally biased region" description="Basic and acidic residues" evidence="1">
    <location>
        <begin position="65"/>
        <end position="84"/>
    </location>
</feature>
<dbReference type="EMBL" id="JAUKTV010000003">
    <property type="protein sequence ID" value="KAK0741892.1"/>
    <property type="molecule type" value="Genomic_DNA"/>
</dbReference>
<reference evidence="2" key="1">
    <citation type="submission" date="2023-06" db="EMBL/GenBank/DDBJ databases">
        <title>Genome-scale phylogeny and comparative genomics of the fungal order Sordariales.</title>
        <authorList>
            <consortium name="Lawrence Berkeley National Laboratory"/>
            <person name="Hensen N."/>
            <person name="Bonometti L."/>
            <person name="Westerberg I."/>
            <person name="Brannstrom I.O."/>
            <person name="Guillou S."/>
            <person name="Cros-Aarteil S."/>
            <person name="Calhoun S."/>
            <person name="Haridas S."/>
            <person name="Kuo A."/>
            <person name="Mondo S."/>
            <person name="Pangilinan J."/>
            <person name="Riley R."/>
            <person name="Labutti K."/>
            <person name="Andreopoulos B."/>
            <person name="Lipzen A."/>
            <person name="Chen C."/>
            <person name="Yanf M."/>
            <person name="Daum C."/>
            <person name="Ng V."/>
            <person name="Clum A."/>
            <person name="Steindorff A."/>
            <person name="Ohm R."/>
            <person name="Martin F."/>
            <person name="Silar P."/>
            <person name="Natvig D."/>
            <person name="Lalanne C."/>
            <person name="Gautier V."/>
            <person name="Ament-Velasquez S.L."/>
            <person name="Kruys A."/>
            <person name="Hutchinson M.I."/>
            <person name="Powell A.J."/>
            <person name="Barry K."/>
            <person name="Miller A.N."/>
            <person name="Grigoriev I.V."/>
            <person name="Debuchy R."/>
            <person name="Gladieux P."/>
            <person name="Thoren M.H."/>
            <person name="Johannesson H."/>
        </authorList>
    </citation>
    <scope>NUCLEOTIDE SEQUENCE</scope>
    <source>
        <strain evidence="2">CBS 540.89</strain>
    </source>
</reference>
<comment type="caution">
    <text evidence="2">The sequence shown here is derived from an EMBL/GenBank/DDBJ whole genome shotgun (WGS) entry which is preliminary data.</text>
</comment>
<accession>A0AA40EM47</accession>
<evidence type="ECO:0000313" key="2">
    <source>
        <dbReference type="EMBL" id="KAK0741892.1"/>
    </source>
</evidence>
<name>A0AA40EM47_9PEZI</name>
<proteinExistence type="predicted"/>
<protein>
    <submittedName>
        <fullName evidence="2">Uncharacterized protein</fullName>
    </submittedName>
</protein>
<gene>
    <name evidence="2" type="ORF">B0T21DRAFT_360315</name>
</gene>
<dbReference type="Proteomes" id="UP001172159">
    <property type="component" value="Unassembled WGS sequence"/>
</dbReference>
<organism evidence="2 3">
    <name type="scientific">Apiosordaria backusii</name>
    <dbReference type="NCBI Taxonomy" id="314023"/>
    <lineage>
        <taxon>Eukaryota</taxon>
        <taxon>Fungi</taxon>
        <taxon>Dikarya</taxon>
        <taxon>Ascomycota</taxon>
        <taxon>Pezizomycotina</taxon>
        <taxon>Sordariomycetes</taxon>
        <taxon>Sordariomycetidae</taxon>
        <taxon>Sordariales</taxon>
        <taxon>Lasiosphaeriaceae</taxon>
        <taxon>Apiosordaria</taxon>
    </lineage>
</organism>
<keyword evidence="3" id="KW-1185">Reference proteome</keyword>
<evidence type="ECO:0000256" key="1">
    <source>
        <dbReference type="SAM" id="MobiDB-lite"/>
    </source>
</evidence>